<dbReference type="AlphaFoldDB" id="A0A5J4JFL3"/>
<dbReference type="RefSeq" id="WP_151679475.1">
    <property type="nucleotide sequence ID" value="NZ_BKZP01000004.1"/>
</dbReference>
<evidence type="ECO:0000259" key="1">
    <source>
        <dbReference type="Pfam" id="PF07238"/>
    </source>
</evidence>
<keyword evidence="4" id="KW-1185">Reference proteome</keyword>
<gene>
    <name evidence="3" type="primary">ypfA</name>
    <name evidence="3" type="ORF">BpJC7_06300</name>
</gene>
<dbReference type="InterPro" id="IPR009926">
    <property type="entry name" value="T3SS_YcgR_PilZN"/>
</dbReference>
<reference evidence="3 4" key="1">
    <citation type="submission" date="2019-09" db="EMBL/GenBank/DDBJ databases">
        <title>Draft genome sequence of Bacillus sp. JC-7.</title>
        <authorList>
            <person name="Tanaka N."/>
            <person name="Shiwa Y."/>
            <person name="Fujita N."/>
            <person name="Tanasupawat S."/>
        </authorList>
    </citation>
    <scope>NUCLEOTIDE SEQUENCE [LARGE SCALE GENOMIC DNA]</scope>
    <source>
        <strain evidence="3 4">JC-7</strain>
    </source>
</reference>
<dbReference type="SUPFAM" id="SSF141371">
    <property type="entry name" value="PilZ domain-like"/>
    <property type="match status" value="1"/>
</dbReference>
<dbReference type="Pfam" id="PF07238">
    <property type="entry name" value="PilZ"/>
    <property type="match status" value="1"/>
</dbReference>
<name>A0A5J4JFL3_9BACI</name>
<dbReference type="EMBL" id="BKZQ01000005">
    <property type="protein sequence ID" value="GER69327.1"/>
    <property type="molecule type" value="Genomic_DNA"/>
</dbReference>
<feature type="domain" description="PilZ" evidence="1">
    <location>
        <begin position="96"/>
        <end position="202"/>
    </location>
</feature>
<dbReference type="InterPro" id="IPR009875">
    <property type="entry name" value="PilZ_domain"/>
</dbReference>
<proteinExistence type="predicted"/>
<feature type="domain" description="Type III secretion system flagellar brake protein YcgR PilZN" evidence="2">
    <location>
        <begin position="3"/>
        <end position="87"/>
    </location>
</feature>
<evidence type="ECO:0000313" key="4">
    <source>
        <dbReference type="Proteomes" id="UP000391919"/>
    </source>
</evidence>
<comment type="caution">
    <text evidence="3">The sequence shown here is derived from an EMBL/GenBank/DDBJ whole genome shotgun (WGS) entry which is preliminary data.</text>
</comment>
<dbReference type="GO" id="GO:0035438">
    <property type="term" value="F:cyclic-di-GMP binding"/>
    <property type="evidence" value="ECO:0007669"/>
    <property type="project" value="InterPro"/>
</dbReference>
<evidence type="ECO:0000259" key="2">
    <source>
        <dbReference type="Pfam" id="PF12945"/>
    </source>
</evidence>
<evidence type="ECO:0000313" key="3">
    <source>
        <dbReference type="EMBL" id="GER69327.1"/>
    </source>
</evidence>
<dbReference type="Pfam" id="PF12945">
    <property type="entry name" value="PilZNR"/>
    <property type="match status" value="1"/>
</dbReference>
<dbReference type="Proteomes" id="UP000391919">
    <property type="component" value="Unassembled WGS sequence"/>
</dbReference>
<organism evidence="3 4">
    <name type="scientific">Weizmannia acidilactici</name>
    <dbReference type="NCBI Taxonomy" id="2607726"/>
    <lineage>
        <taxon>Bacteria</taxon>
        <taxon>Bacillati</taxon>
        <taxon>Bacillota</taxon>
        <taxon>Bacilli</taxon>
        <taxon>Bacillales</taxon>
        <taxon>Bacillaceae</taxon>
        <taxon>Heyndrickxia</taxon>
    </lineage>
</organism>
<sequence length="214" mass="24287">MLKVGMPLALEDKDTGRKYRCKIADIRDGGIYIDYPIDVETNRIVFLLIGQALFVEFVSDNRIAYRFSAKITGRELGNIPMLILSEPAPEQIRKIQRRQYVRVDAALDIALRFPESNIKMTAVTKDISSGGCAVYIPEGVRLRENEEGKALLVLPMKDGHVYLKMLISVVRLFESSGKPVVSLKFLDTTALDRQRIMRFCFEQQVELRKKGFAG</sequence>
<dbReference type="Gene3D" id="2.40.10.220">
    <property type="entry name" value="predicted glycosyltransferase like domains"/>
    <property type="match status" value="1"/>
</dbReference>
<protein>
    <submittedName>
        <fullName evidence="3">Uncharacterized protein</fullName>
    </submittedName>
</protein>
<accession>A0A5J4JFL3</accession>